<keyword evidence="9" id="KW-0805">Transcription regulation</keyword>
<dbReference type="AlphaFoldDB" id="A0A8C0LFW7"/>
<dbReference type="GO" id="GO:1902809">
    <property type="term" value="P:regulation of skeletal muscle fiber differentiation"/>
    <property type="evidence" value="ECO:0007669"/>
    <property type="project" value="Ensembl"/>
</dbReference>
<dbReference type="GO" id="GO:0003682">
    <property type="term" value="F:chromatin binding"/>
    <property type="evidence" value="ECO:0007669"/>
    <property type="project" value="Ensembl"/>
</dbReference>
<dbReference type="GO" id="GO:0140297">
    <property type="term" value="F:DNA-binding transcription factor binding"/>
    <property type="evidence" value="ECO:0007669"/>
    <property type="project" value="Ensembl"/>
</dbReference>
<feature type="region of interest" description="Disordered" evidence="12">
    <location>
        <begin position="355"/>
        <end position="379"/>
    </location>
</feature>
<evidence type="ECO:0000256" key="6">
    <source>
        <dbReference type="ARBA" id="ARBA00022801"/>
    </source>
</evidence>
<dbReference type="GO" id="GO:0010882">
    <property type="term" value="P:regulation of cardiac muscle contraction by calcium ion signaling"/>
    <property type="evidence" value="ECO:0007669"/>
    <property type="project" value="Ensembl"/>
</dbReference>
<dbReference type="GO" id="GO:1902894">
    <property type="term" value="P:negative regulation of miRNA transcription"/>
    <property type="evidence" value="ECO:0007669"/>
    <property type="project" value="Ensembl"/>
</dbReference>
<evidence type="ECO:0000256" key="7">
    <source>
        <dbReference type="ARBA" id="ARBA00022833"/>
    </source>
</evidence>
<dbReference type="GeneTree" id="ENSGT00940000157440"/>
<feature type="region of interest" description="Disordered" evidence="12">
    <location>
        <begin position="784"/>
        <end position="809"/>
    </location>
</feature>
<evidence type="ECO:0000256" key="5">
    <source>
        <dbReference type="ARBA" id="ARBA00022723"/>
    </source>
</evidence>
<dbReference type="InterPro" id="IPR000286">
    <property type="entry name" value="HDACs"/>
</dbReference>
<dbReference type="GO" id="GO:0008285">
    <property type="term" value="P:negative regulation of cell population proliferation"/>
    <property type="evidence" value="ECO:0007669"/>
    <property type="project" value="Ensembl"/>
</dbReference>
<dbReference type="GO" id="GO:0014894">
    <property type="term" value="P:response to denervation involved in regulation of muscle adaptation"/>
    <property type="evidence" value="ECO:0007669"/>
    <property type="project" value="Ensembl"/>
</dbReference>
<dbReference type="GO" id="GO:0003677">
    <property type="term" value="F:DNA binding"/>
    <property type="evidence" value="ECO:0007669"/>
    <property type="project" value="Ensembl"/>
</dbReference>
<comment type="similarity">
    <text evidence="2">Belongs to the histone deacetylase family. HD type 2 subfamily.</text>
</comment>
<evidence type="ECO:0000256" key="1">
    <source>
        <dbReference type="ARBA" id="ARBA00004123"/>
    </source>
</evidence>
<dbReference type="GO" id="GO:0019901">
    <property type="term" value="F:protein kinase binding"/>
    <property type="evidence" value="ECO:0007669"/>
    <property type="project" value="Ensembl"/>
</dbReference>
<dbReference type="EC" id="3.5.1.98" evidence="3"/>
<dbReference type="GO" id="GO:0045668">
    <property type="term" value="P:negative regulation of osteoblast differentiation"/>
    <property type="evidence" value="ECO:0007669"/>
    <property type="project" value="Ensembl"/>
</dbReference>
<evidence type="ECO:0000256" key="3">
    <source>
        <dbReference type="ARBA" id="ARBA00012111"/>
    </source>
</evidence>
<reference evidence="14" key="1">
    <citation type="submission" date="2025-08" db="UniProtKB">
        <authorList>
            <consortium name="Ensembl"/>
        </authorList>
    </citation>
    <scope>IDENTIFICATION</scope>
</reference>
<evidence type="ECO:0000256" key="9">
    <source>
        <dbReference type="ARBA" id="ARBA00023015"/>
    </source>
</evidence>
<dbReference type="FunFam" id="3.40.800.20:FF:000002">
    <property type="entry name" value="Histone deacetylase"/>
    <property type="match status" value="1"/>
</dbReference>
<dbReference type="InterPro" id="IPR037138">
    <property type="entry name" value="His_deacetylse_dom_sf"/>
</dbReference>
<comment type="subcellular location">
    <subcellularLocation>
        <location evidence="1">Nucleus</location>
    </subcellularLocation>
</comment>
<dbReference type="GO" id="GO:0016607">
    <property type="term" value="C:nuclear speck"/>
    <property type="evidence" value="ECO:0007669"/>
    <property type="project" value="Ensembl"/>
</dbReference>
<keyword evidence="5" id="KW-0479">Metal-binding</keyword>
<keyword evidence="7" id="KW-0862">Zinc</keyword>
<feature type="domain" description="Histone deacetylase" evidence="13">
    <location>
        <begin position="404"/>
        <end position="717"/>
    </location>
</feature>
<dbReference type="GO" id="GO:0046872">
    <property type="term" value="F:metal ion binding"/>
    <property type="evidence" value="ECO:0007669"/>
    <property type="project" value="UniProtKB-KW"/>
</dbReference>
<dbReference type="Proteomes" id="UP000694391">
    <property type="component" value="Unplaced"/>
</dbReference>
<dbReference type="GO" id="GO:0045944">
    <property type="term" value="P:positive regulation of transcription by RNA polymerase II"/>
    <property type="evidence" value="ECO:0007669"/>
    <property type="project" value="Ensembl"/>
</dbReference>
<keyword evidence="8" id="KW-0156">Chromatin regulator</keyword>
<evidence type="ECO:0000313" key="14">
    <source>
        <dbReference type="Ensembl" id="ENSCAFP00020031635.1"/>
    </source>
</evidence>
<evidence type="ECO:0000256" key="4">
    <source>
        <dbReference type="ARBA" id="ARBA00022491"/>
    </source>
</evidence>
<evidence type="ECO:0000256" key="10">
    <source>
        <dbReference type="ARBA" id="ARBA00023163"/>
    </source>
</evidence>
<sequence>MLAVGSPSPELRGPWQAGAAVRLPDLWAVGHEHRVWRVLSKIASESVTLSPEGHPDPHRVSCISTSATPDPPRDPRPLLAHVIGRVSACHPHPHPHMPLSPTTKEHGPGRLGVTWGPRWVGGGSEHITRKCPLLAGAWVSGEPPAHGGPAPRSPCSQLRLPARDGGRPGLWGGAGARQLSGSPTARPPPSAPVLPSARCLSGLGALPLHAQPLVGADRVSPSMHKLRQHRPLGRTQSAPLPQNAPALQHLVIQQQHQQFLEKHKQHFQQQLHMNKVGVRARRPLAELQGARGRERSRGAQAVACVAGRGTASPKPRVSSPQQALLLEQQRIHQLRNYQASMEAAGIPVSFGGHRPLSRAQSSPASATFPMSVQEPPTKPRFTTGLVYDTLMLKHQCTCGNTNSHPEHAGRIQSIWSRLQETGLRGKCECIRGRKATLEELQTVHSEAHTLLYGTNPLNRQKLDSKKLLGISRPSLPLPPCVDSDTIWNEVHSSGAARLAVGCVVELVFKVATGELKNGFAVVRPPGHHAEESTPMGFCYFNSVAIAAKLLQQRLDVSKTLIVDWDVHHGNGTQQAFYNDPNVLYISLHRYDDGNFFPGSGAPDEVGTGPGVGFNVNMAFTGGLDPPMGDAEYLAAFRTVVMPIANEFAPDVVLVSSGFDAVEGHPTPLGGYNLSAKCFGYLTKQLMGLAGGRIVLALEGGHDLTAICDASEACVSALLGNELDPLPEKVLQQRPNANAVRSMEKVIEIHSQYWRSLPRLCSTVGHSLVEAQKCENEEAETVTAMASLSVGVKPAEKRPDEEPMEEEPPL</sequence>
<proteinExistence type="inferred from homology"/>
<feature type="compositionally biased region" description="Polar residues" evidence="12">
    <location>
        <begin position="358"/>
        <end position="370"/>
    </location>
</feature>
<evidence type="ECO:0000256" key="8">
    <source>
        <dbReference type="ARBA" id="ARBA00022853"/>
    </source>
</evidence>
<dbReference type="InterPro" id="IPR023696">
    <property type="entry name" value="Ureohydrolase_dom_sf"/>
</dbReference>
<name>A0A8C0LFW7_CANLU</name>
<dbReference type="PRINTS" id="PR01270">
    <property type="entry name" value="HDASUPER"/>
</dbReference>
<dbReference type="Pfam" id="PF00850">
    <property type="entry name" value="Hist_deacetyl"/>
    <property type="match status" value="1"/>
</dbReference>
<organism evidence="14 15">
    <name type="scientific">Canis lupus dingo</name>
    <name type="common">dingo</name>
    <dbReference type="NCBI Taxonomy" id="286419"/>
    <lineage>
        <taxon>Eukaryota</taxon>
        <taxon>Metazoa</taxon>
        <taxon>Chordata</taxon>
        <taxon>Craniata</taxon>
        <taxon>Vertebrata</taxon>
        <taxon>Euteleostomi</taxon>
        <taxon>Mammalia</taxon>
        <taxon>Eutheria</taxon>
        <taxon>Laurasiatheria</taxon>
        <taxon>Carnivora</taxon>
        <taxon>Caniformia</taxon>
        <taxon>Canidae</taxon>
        <taxon>Canis</taxon>
    </lineage>
</organism>
<dbReference type="Ensembl" id="ENSCAFT00020036539.1">
    <property type="protein sequence ID" value="ENSCAFP00020031635.1"/>
    <property type="gene ID" value="ENSCAFG00020024669.1"/>
</dbReference>
<dbReference type="PANTHER" id="PTHR45364:SF13">
    <property type="entry name" value="HISTONE DEACETYLASE"/>
    <property type="match status" value="1"/>
</dbReference>
<dbReference type="InterPro" id="IPR023801">
    <property type="entry name" value="His_deacetylse_dom"/>
</dbReference>
<dbReference type="GO" id="GO:0003714">
    <property type="term" value="F:transcription corepressor activity"/>
    <property type="evidence" value="ECO:0007669"/>
    <property type="project" value="Ensembl"/>
</dbReference>
<dbReference type="SUPFAM" id="SSF52768">
    <property type="entry name" value="Arginase/deacetylase"/>
    <property type="match status" value="1"/>
</dbReference>
<keyword evidence="4" id="KW-0678">Repressor</keyword>
<evidence type="ECO:0000256" key="12">
    <source>
        <dbReference type="SAM" id="MobiDB-lite"/>
    </source>
</evidence>
<dbReference type="PANTHER" id="PTHR45364">
    <property type="entry name" value="HISTONE DEACETYLASE 9-RELATED"/>
    <property type="match status" value="1"/>
</dbReference>
<evidence type="ECO:0000256" key="11">
    <source>
        <dbReference type="ARBA" id="ARBA00023242"/>
    </source>
</evidence>
<evidence type="ECO:0000256" key="2">
    <source>
        <dbReference type="ARBA" id="ARBA00007738"/>
    </source>
</evidence>
<dbReference type="GO" id="GO:0001501">
    <property type="term" value="P:skeletal system development"/>
    <property type="evidence" value="ECO:0007669"/>
    <property type="project" value="Ensembl"/>
</dbReference>
<dbReference type="GO" id="GO:0045820">
    <property type="term" value="P:negative regulation of glycolytic process"/>
    <property type="evidence" value="ECO:0007669"/>
    <property type="project" value="Ensembl"/>
</dbReference>
<dbReference type="GO" id="GO:0008283">
    <property type="term" value="P:cell population proliferation"/>
    <property type="evidence" value="ECO:0007669"/>
    <property type="project" value="Ensembl"/>
</dbReference>
<keyword evidence="15" id="KW-1185">Reference proteome</keyword>
<dbReference type="GO" id="GO:0042641">
    <property type="term" value="C:actomyosin"/>
    <property type="evidence" value="ECO:0007669"/>
    <property type="project" value="Ensembl"/>
</dbReference>
<dbReference type="GO" id="GO:0000122">
    <property type="term" value="P:negative regulation of transcription by RNA polymerase II"/>
    <property type="evidence" value="ECO:0007669"/>
    <property type="project" value="Ensembl"/>
</dbReference>
<keyword evidence="10" id="KW-0804">Transcription</keyword>
<dbReference type="GO" id="GO:0002076">
    <property type="term" value="P:osteoblast development"/>
    <property type="evidence" value="ECO:0007669"/>
    <property type="project" value="Ensembl"/>
</dbReference>
<keyword evidence="6" id="KW-0378">Hydrolase</keyword>
<dbReference type="Gene3D" id="3.40.800.20">
    <property type="entry name" value="Histone deacetylase domain"/>
    <property type="match status" value="1"/>
</dbReference>
<keyword evidence="11" id="KW-0539">Nucleus</keyword>
<evidence type="ECO:0000313" key="15">
    <source>
        <dbReference type="Proteomes" id="UP000694391"/>
    </source>
</evidence>
<dbReference type="GO" id="GO:0141221">
    <property type="term" value="F:histone deacetylase activity, hydrolytic mechanism"/>
    <property type="evidence" value="ECO:0007669"/>
    <property type="project" value="UniProtKB-EC"/>
</dbReference>
<dbReference type="GO" id="GO:0048742">
    <property type="term" value="P:regulation of skeletal muscle fiber development"/>
    <property type="evidence" value="ECO:0007669"/>
    <property type="project" value="Ensembl"/>
</dbReference>
<evidence type="ECO:0000259" key="13">
    <source>
        <dbReference type="Pfam" id="PF00850"/>
    </source>
</evidence>
<accession>A0A8C0LFW7</accession>
<dbReference type="GO" id="GO:0005829">
    <property type="term" value="C:cytosol"/>
    <property type="evidence" value="ECO:0007669"/>
    <property type="project" value="Ensembl"/>
</dbReference>
<dbReference type="GO" id="GO:0031594">
    <property type="term" value="C:neuromuscular junction"/>
    <property type="evidence" value="ECO:0007669"/>
    <property type="project" value="Ensembl"/>
</dbReference>
<feature type="region of interest" description="Disordered" evidence="12">
    <location>
        <begin position="142"/>
        <end position="193"/>
    </location>
</feature>
<reference evidence="14" key="2">
    <citation type="submission" date="2025-09" db="UniProtKB">
        <authorList>
            <consortium name="Ensembl"/>
        </authorList>
    </citation>
    <scope>IDENTIFICATION</scope>
</reference>
<protein>
    <recommendedName>
        <fullName evidence="3">histone deacetylase</fullName>
        <ecNumber evidence="3">3.5.1.98</ecNumber>
    </recommendedName>
</protein>